<evidence type="ECO:0000313" key="2">
    <source>
        <dbReference type="Proteomes" id="UP000831921"/>
    </source>
</evidence>
<dbReference type="Proteomes" id="UP000831921">
    <property type="component" value="Chromosome"/>
</dbReference>
<evidence type="ECO:0000313" key="1">
    <source>
        <dbReference type="EMBL" id="UUR07574.1"/>
    </source>
</evidence>
<dbReference type="InterPro" id="IPR016181">
    <property type="entry name" value="Acyl_CoA_acyltransferase"/>
</dbReference>
<gene>
    <name evidence="1" type="ORF">M1K48_11610</name>
</gene>
<dbReference type="EMBL" id="CP097253">
    <property type="protein sequence ID" value="UUR07574.1"/>
    <property type="molecule type" value="Genomic_DNA"/>
</dbReference>
<dbReference type="RefSeq" id="WP_249503360.1">
    <property type="nucleotide sequence ID" value="NZ_CP097253.1"/>
</dbReference>
<name>A0ABY5MUC2_9SPHN</name>
<organism evidence="1 2">
    <name type="scientific">Sphingomonas glaciei</name>
    <dbReference type="NCBI Taxonomy" id="2938948"/>
    <lineage>
        <taxon>Bacteria</taxon>
        <taxon>Pseudomonadati</taxon>
        <taxon>Pseudomonadota</taxon>
        <taxon>Alphaproteobacteria</taxon>
        <taxon>Sphingomonadales</taxon>
        <taxon>Sphingomonadaceae</taxon>
        <taxon>Sphingomonas</taxon>
    </lineage>
</organism>
<protein>
    <submittedName>
        <fullName evidence="1">GNAT family N-acetyltransferase</fullName>
    </submittedName>
</protein>
<keyword evidence="2" id="KW-1185">Reference proteome</keyword>
<dbReference type="Pfam" id="PF13527">
    <property type="entry name" value="Acetyltransf_9"/>
    <property type="match status" value="1"/>
</dbReference>
<sequence>MSDYAIEELTPGHFDELRPLMEDAFGSAVPADLFKWKYLQNPSGPAIGRVARATDGSLAAFYGMIPEGYRLGGEDRLIYQSCDTMTHSAHRRKGLFQKLALQTYAAAEEKDPNFFAFGFSGDMSTPGFLKMGWRVEEELSHFFRPYPLTLLDSFGGSEAAETPVSDGALLDTMAALAPPDDGIVRDRAFLEWRLANPLHHYRALLLHGQSYAIFYREGALLFLLDFAERAPGVGRPILRRLSLLSRGRGGKGVLTWATTHSAMARSLKSAGYVTNPFRRGPGSHRIPLISYGNHPGGTWMKDLAISPFHHDSL</sequence>
<reference evidence="1 2" key="1">
    <citation type="submission" date="2022-05" db="EMBL/GenBank/DDBJ databases">
        <title>S8-45 Sphingomonas ultraviolaceadurans.</title>
        <authorList>
            <person name="Liu Y."/>
        </authorList>
    </citation>
    <scope>NUCLEOTIDE SEQUENCE [LARGE SCALE GENOMIC DNA]</scope>
    <source>
        <strain evidence="1 2">S8-45</strain>
    </source>
</reference>
<dbReference type="Gene3D" id="3.40.630.30">
    <property type="match status" value="1"/>
</dbReference>
<accession>A0ABY5MUC2</accession>
<proteinExistence type="predicted"/>
<dbReference type="SUPFAM" id="SSF55729">
    <property type="entry name" value="Acyl-CoA N-acyltransferases (Nat)"/>
    <property type="match status" value="1"/>
</dbReference>